<feature type="compositionally biased region" description="Gly residues" evidence="11">
    <location>
        <begin position="37"/>
        <end position="46"/>
    </location>
</feature>
<feature type="compositionally biased region" description="Gly residues" evidence="11">
    <location>
        <begin position="101"/>
        <end position="113"/>
    </location>
</feature>
<dbReference type="EMBL" id="LXXM01000226">
    <property type="protein sequence ID" value="PZS87680.1"/>
    <property type="molecule type" value="Genomic_DNA"/>
</dbReference>
<keyword evidence="7" id="KW-0732">Signal</keyword>
<feature type="compositionally biased region" description="Basic and acidic residues" evidence="11">
    <location>
        <begin position="118"/>
        <end position="138"/>
    </location>
</feature>
<feature type="domain" description="Trimeric autotransporter adhesin YadA-like stalk" evidence="13">
    <location>
        <begin position="237"/>
        <end position="279"/>
    </location>
</feature>
<evidence type="ECO:0000313" key="14">
    <source>
        <dbReference type="EMBL" id="PZS87680.1"/>
    </source>
</evidence>
<dbReference type="InterPro" id="IPR045584">
    <property type="entry name" value="Pilin-like"/>
</dbReference>
<dbReference type="AlphaFoldDB" id="A0A2W6HW15"/>
<keyword evidence="9" id="KW-0472">Membrane</keyword>
<dbReference type="SUPFAM" id="SSF101967">
    <property type="entry name" value="Adhesin YadA, collagen-binding domain"/>
    <property type="match status" value="1"/>
</dbReference>
<evidence type="ECO:0000256" key="5">
    <source>
        <dbReference type="ARBA" id="ARBA00022452"/>
    </source>
</evidence>
<dbReference type="PANTHER" id="PTHR24637">
    <property type="entry name" value="COLLAGEN"/>
    <property type="match status" value="1"/>
</dbReference>
<dbReference type="GO" id="GO:0009279">
    <property type="term" value="C:cell outer membrane"/>
    <property type="evidence" value="ECO:0007669"/>
    <property type="project" value="UniProtKB-SubCell"/>
</dbReference>
<evidence type="ECO:0000256" key="1">
    <source>
        <dbReference type="ARBA" id="ARBA00004241"/>
    </source>
</evidence>
<dbReference type="Pfam" id="PF05662">
    <property type="entry name" value="YadA_stalk"/>
    <property type="match status" value="1"/>
</dbReference>
<keyword evidence="4" id="KW-0813">Transport</keyword>
<evidence type="ECO:0000256" key="10">
    <source>
        <dbReference type="ARBA" id="ARBA00023237"/>
    </source>
</evidence>
<accession>A0A2W6HW15</accession>
<dbReference type="SUPFAM" id="SSF54523">
    <property type="entry name" value="Pili subunits"/>
    <property type="match status" value="1"/>
</dbReference>
<comment type="similarity">
    <text evidence="3">Belongs to the autotransporter-2 (AT-2) (TC 1.B.40) family.</text>
</comment>
<dbReference type="Pfam" id="PF01391">
    <property type="entry name" value="Collagen"/>
    <property type="match status" value="1"/>
</dbReference>
<evidence type="ECO:0000256" key="7">
    <source>
        <dbReference type="ARBA" id="ARBA00022729"/>
    </source>
</evidence>
<keyword evidence="6" id="KW-0812">Transmembrane</keyword>
<keyword evidence="5" id="KW-1134">Transmembrane beta strand</keyword>
<comment type="subcellular location">
    <subcellularLocation>
        <location evidence="2">Cell outer membrane</location>
    </subcellularLocation>
    <subcellularLocation>
        <location evidence="1">Cell surface</location>
    </subcellularLocation>
</comment>
<evidence type="ECO:0000259" key="12">
    <source>
        <dbReference type="Pfam" id="PF03895"/>
    </source>
</evidence>
<evidence type="ECO:0000256" key="11">
    <source>
        <dbReference type="SAM" id="MobiDB-lite"/>
    </source>
</evidence>
<gene>
    <name evidence="14" type="ORF">A7X83_01685</name>
</gene>
<sequence>MGNFIPPTYNFRNGNTYNNVGGALDDLDSRVYDLEQNGGGGTGPQGPAGPAGAAGANGLSAYEIAQNNGFSGTEQQWLDSLKGANGQDGAQGDKGDKGDPGEPGTGTGTGSEGPAGQDGRDGVDGAQGDKGDKGDDGRSAYEVAVDEGFTGTETEWLNSLKGADGRDGRDGARAVAGRNIEIQDNQDGTQTVSLSKDVDLGADGSLSVGATTVNNDGLSIQGGPSVTRNGVDAGNQRVTSVAPGRIERGSTDAVNGGQIYDLQEQWNDRWTNVDRRFDNVEKRLNGLGAQMGAMTMMAAAPGEGGVTVGLGYSGGETALAVGWSRRINDRTSIAVGAAFGGGNKAVLGVGVRIGGR</sequence>
<reference evidence="14 15" key="1">
    <citation type="submission" date="2016-05" db="EMBL/GenBank/DDBJ databases">
        <authorList>
            <person name="Lavstsen T."/>
            <person name="Jespersen J.S."/>
        </authorList>
    </citation>
    <scope>NUCLEOTIDE SEQUENCE [LARGE SCALE GENOMIC DNA]</scope>
    <source>
        <strain evidence="14 15">SM-5815</strain>
    </source>
</reference>
<dbReference type="Gene3D" id="3.30.1300.30">
    <property type="entry name" value="GSPII I/J protein-like"/>
    <property type="match status" value="1"/>
</dbReference>
<keyword evidence="8" id="KW-0653">Protein transport</keyword>
<evidence type="ECO:0000256" key="3">
    <source>
        <dbReference type="ARBA" id="ARBA00005848"/>
    </source>
</evidence>
<evidence type="ECO:0000256" key="8">
    <source>
        <dbReference type="ARBA" id="ARBA00022927"/>
    </source>
</evidence>
<dbReference type="GO" id="GO:0015031">
    <property type="term" value="P:protein transport"/>
    <property type="evidence" value="ECO:0007669"/>
    <property type="project" value="UniProtKB-KW"/>
</dbReference>
<evidence type="ECO:0000256" key="2">
    <source>
        <dbReference type="ARBA" id="ARBA00004442"/>
    </source>
</evidence>
<evidence type="ECO:0000313" key="15">
    <source>
        <dbReference type="Proteomes" id="UP000249614"/>
    </source>
</evidence>
<evidence type="ECO:0000256" key="9">
    <source>
        <dbReference type="ARBA" id="ARBA00023136"/>
    </source>
</evidence>
<dbReference type="InterPro" id="IPR011049">
    <property type="entry name" value="Serralysin-like_metalloprot_C"/>
</dbReference>
<organism evidence="14 15">
    <name type="scientific">Stenotrophomonas maltophilia</name>
    <name type="common">Pseudomonas maltophilia</name>
    <name type="synonym">Xanthomonas maltophilia</name>
    <dbReference type="NCBI Taxonomy" id="40324"/>
    <lineage>
        <taxon>Bacteria</taxon>
        <taxon>Pseudomonadati</taxon>
        <taxon>Pseudomonadota</taxon>
        <taxon>Gammaproteobacteria</taxon>
        <taxon>Lysobacterales</taxon>
        <taxon>Lysobacteraceae</taxon>
        <taxon>Stenotrophomonas</taxon>
        <taxon>Stenotrophomonas maltophilia group</taxon>
    </lineage>
</organism>
<evidence type="ECO:0000256" key="4">
    <source>
        <dbReference type="ARBA" id="ARBA00022448"/>
    </source>
</evidence>
<dbReference type="InterPro" id="IPR008635">
    <property type="entry name" value="Coiled_stalk_dom"/>
</dbReference>
<evidence type="ECO:0008006" key="16">
    <source>
        <dbReference type="Google" id="ProtNLM"/>
    </source>
</evidence>
<evidence type="ECO:0000256" key="6">
    <source>
        <dbReference type="ARBA" id="ARBA00022692"/>
    </source>
</evidence>
<feature type="region of interest" description="Disordered" evidence="11">
    <location>
        <begin position="32"/>
        <end position="54"/>
    </location>
</feature>
<feature type="compositionally biased region" description="Basic and acidic residues" evidence="11">
    <location>
        <begin position="91"/>
        <end position="100"/>
    </location>
</feature>
<dbReference type="Proteomes" id="UP000249614">
    <property type="component" value="Unassembled WGS sequence"/>
</dbReference>
<protein>
    <recommendedName>
        <fullName evidence="16">Trimeric autotransporter adhesin YadA-like C-terminal membrane anchor domain-containing protein</fullName>
    </recommendedName>
</protein>
<dbReference type="Pfam" id="PF03895">
    <property type="entry name" value="YadA_anchor"/>
    <property type="match status" value="1"/>
</dbReference>
<evidence type="ECO:0000259" key="13">
    <source>
        <dbReference type="Pfam" id="PF05662"/>
    </source>
</evidence>
<keyword evidence="10" id="KW-0998">Cell outer membrane</keyword>
<name>A0A2W6HW15_STEMA</name>
<dbReference type="Gene3D" id="2.20.70.140">
    <property type="match status" value="1"/>
</dbReference>
<dbReference type="PANTHER" id="PTHR24637:SF417">
    <property type="entry name" value="COL_CUTICLE_N DOMAIN-CONTAINING PROTEIN"/>
    <property type="match status" value="1"/>
</dbReference>
<feature type="domain" description="Trimeric autotransporter adhesin YadA-like C-terminal membrane anchor" evidence="12">
    <location>
        <begin position="299"/>
        <end position="353"/>
    </location>
</feature>
<proteinExistence type="inferred from homology"/>
<dbReference type="GO" id="GO:0009986">
    <property type="term" value="C:cell surface"/>
    <property type="evidence" value="ECO:0007669"/>
    <property type="project" value="UniProtKB-SubCell"/>
</dbReference>
<dbReference type="InterPro" id="IPR008160">
    <property type="entry name" value="Collagen"/>
</dbReference>
<comment type="caution">
    <text evidence="14">The sequence shown here is derived from an EMBL/GenBank/DDBJ whole genome shotgun (WGS) entry which is preliminary data.</text>
</comment>
<dbReference type="InterPro" id="IPR005594">
    <property type="entry name" value="YadA_C"/>
</dbReference>
<feature type="region of interest" description="Disordered" evidence="11">
    <location>
        <begin position="82"/>
        <end position="138"/>
    </location>
</feature>